<evidence type="ECO:0000256" key="1">
    <source>
        <dbReference type="SAM" id="Coils"/>
    </source>
</evidence>
<feature type="domain" description="Reverse transcriptase Ty1/copia-type" evidence="2">
    <location>
        <begin position="83"/>
        <end position="125"/>
    </location>
</feature>
<proteinExistence type="predicted"/>
<sequence>MDDIGIFGNAYDDEVLEEEIDMNNVDSSYTISEATKFPKDHLQEQVIESLETPVQPRLMSKTHEEFGLLSSVHKLRRTIHKDFQNFDLPKDKWEIGNKWVYRNKKDEREIVIKNKARLVAQGHTQEEVYQMDVKSSFLYERIEEEVYVCQPPGFEDPNFPDKVYKVEKALYRLHQAPRACKQKSDGIFISQEKYVAEVLKKFDFVNVKTASTPMELNKPLIKDEEAEDVDVHLYRSMIGSLMYLTASRLDITFVVCACASDYAGASLYKKSTTGGCQFLGNRLMIAKVGGCFVDTSKVITVKKVNDKEQIQALVDKTKVIITEDNIRSDLHFDDAEGTALPIAPTTAEQRLARKNKLKAHEKRFGGNKETKKVQKTLLKQQYENFTDSSSESLDQIHDRLLPTEWRTHTLIWRNKTDLEEQSLDDFFNSLKIYEVEVKSSSSGSTSIQNIAFVSSQNTDNTNEPVSAVGSVSAASEKVLVSALTNVDTLSSAIIYSFFASQSNSPQLDNDDLKQIDADDLKEMDLKWQMTIYDWSFQAEEEPTNYTLMAFTYSSSSSSDNEVDSCSKACTKAYATLQSYYDKLTNDLTKSQFDVISYKTGLESVKARILVYQQNETVFEEDITLLKLDVQLRDNALVVLRQKFKKAEQERDDLKLKLEKFQTSSKNLIQLLASQTNDKTRLGYDNHVFASSMFDCDEIISSEFDVSMPASPIYDRYQSGEGYHAVPLPYTRTFMPPKPDLVFHDAPNVNETIHTAFNVELSPTKPDKDLSHTHRPSAPIIKDWVSDSEDVSKAELPQNASYFV</sequence>
<accession>A0A6L2LBZ9</accession>
<dbReference type="EMBL" id="BKCJ010004001">
    <property type="protein sequence ID" value="GEU58427.1"/>
    <property type="molecule type" value="Genomic_DNA"/>
</dbReference>
<feature type="domain" description="Reverse transcriptase Ty1/copia-type" evidence="2">
    <location>
        <begin position="127"/>
        <end position="183"/>
    </location>
</feature>
<gene>
    <name evidence="3" type="ORF">Tci_030405</name>
</gene>
<reference evidence="3" key="1">
    <citation type="journal article" date="2019" name="Sci. Rep.">
        <title>Draft genome of Tanacetum cinerariifolium, the natural source of mosquito coil.</title>
        <authorList>
            <person name="Yamashiro T."/>
            <person name="Shiraishi A."/>
            <person name="Satake H."/>
            <person name="Nakayama K."/>
        </authorList>
    </citation>
    <scope>NUCLEOTIDE SEQUENCE</scope>
</reference>
<protein>
    <recommendedName>
        <fullName evidence="2">Reverse transcriptase Ty1/copia-type domain-containing protein</fullName>
    </recommendedName>
</protein>
<evidence type="ECO:0000259" key="2">
    <source>
        <dbReference type="Pfam" id="PF07727"/>
    </source>
</evidence>
<evidence type="ECO:0000313" key="3">
    <source>
        <dbReference type="EMBL" id="GEU58427.1"/>
    </source>
</evidence>
<dbReference type="PANTHER" id="PTHR11439">
    <property type="entry name" value="GAG-POL-RELATED RETROTRANSPOSON"/>
    <property type="match status" value="1"/>
</dbReference>
<keyword evidence="1" id="KW-0175">Coiled coil</keyword>
<dbReference type="Pfam" id="PF07727">
    <property type="entry name" value="RVT_2"/>
    <property type="match status" value="2"/>
</dbReference>
<dbReference type="AlphaFoldDB" id="A0A6L2LBZ9"/>
<comment type="caution">
    <text evidence="3">The sequence shown here is derived from an EMBL/GenBank/DDBJ whole genome shotgun (WGS) entry which is preliminary data.</text>
</comment>
<feature type="coiled-coil region" evidence="1">
    <location>
        <begin position="636"/>
        <end position="663"/>
    </location>
</feature>
<name>A0A6L2LBZ9_TANCI</name>
<dbReference type="PANTHER" id="PTHR11439:SF483">
    <property type="entry name" value="PEPTIDE SYNTHASE GLIP-LIKE, PUTATIVE (AFU_ORTHOLOGUE AFUA_3G12920)-RELATED"/>
    <property type="match status" value="1"/>
</dbReference>
<organism evidence="3">
    <name type="scientific">Tanacetum cinerariifolium</name>
    <name type="common">Dalmatian daisy</name>
    <name type="synonym">Chrysanthemum cinerariifolium</name>
    <dbReference type="NCBI Taxonomy" id="118510"/>
    <lineage>
        <taxon>Eukaryota</taxon>
        <taxon>Viridiplantae</taxon>
        <taxon>Streptophyta</taxon>
        <taxon>Embryophyta</taxon>
        <taxon>Tracheophyta</taxon>
        <taxon>Spermatophyta</taxon>
        <taxon>Magnoliopsida</taxon>
        <taxon>eudicotyledons</taxon>
        <taxon>Gunneridae</taxon>
        <taxon>Pentapetalae</taxon>
        <taxon>asterids</taxon>
        <taxon>campanulids</taxon>
        <taxon>Asterales</taxon>
        <taxon>Asteraceae</taxon>
        <taxon>Asteroideae</taxon>
        <taxon>Anthemideae</taxon>
        <taxon>Anthemidinae</taxon>
        <taxon>Tanacetum</taxon>
    </lineage>
</organism>
<dbReference type="InterPro" id="IPR013103">
    <property type="entry name" value="RVT_2"/>
</dbReference>